<gene>
    <name evidence="7" type="ORF">FJ657_16610</name>
</gene>
<evidence type="ECO:0000313" key="7">
    <source>
        <dbReference type="EMBL" id="TPW74239.1"/>
    </source>
</evidence>
<dbReference type="Pfam" id="PF00743">
    <property type="entry name" value="FMO-like"/>
    <property type="match status" value="1"/>
</dbReference>
<dbReference type="RefSeq" id="WP_141164817.1">
    <property type="nucleotide sequence ID" value="NZ_VHQG01000005.1"/>
</dbReference>
<dbReference type="PIRSF" id="PIRSF000332">
    <property type="entry name" value="FMO"/>
    <property type="match status" value="1"/>
</dbReference>
<dbReference type="InterPro" id="IPR036188">
    <property type="entry name" value="FAD/NAD-bd_sf"/>
</dbReference>
<keyword evidence="6" id="KW-0560">Oxidoreductase</keyword>
<name>A0A506Y1G9_9MICO</name>
<dbReference type="Proteomes" id="UP000316252">
    <property type="component" value="Unassembled WGS sequence"/>
</dbReference>
<keyword evidence="5" id="KW-0521">NADP</keyword>
<proteinExistence type="inferred from homology"/>
<evidence type="ECO:0000256" key="4">
    <source>
        <dbReference type="ARBA" id="ARBA00022827"/>
    </source>
</evidence>
<comment type="caution">
    <text evidence="7">The sequence shown here is derived from an EMBL/GenBank/DDBJ whole genome shotgun (WGS) entry which is preliminary data.</text>
</comment>
<sequence length="443" mass="47790">MTRYCVIGAGAAGISALQALRDAGHDVDCYEKTDRVGGHWHTDYDALHLITSRDMTQFEGFPMPEGYPHFPRRDEVRAYLESFARHHGQYDVIRFGTAVQSVVPIATDGPVGSAGWTVTLDTGESVDYDGVFVANGHLWDQKTPPVSRDFTGTQVHSGSYRNPGDITGSRVLVVGAGNSGCDLAVDAAQHRFEVDIVIREGTYFQPKTYFGVPRQEVGWMAQFAPEEQDLLSRLLAKVVIGEAKDYPGMPEPKHRTLADGSTVVNSLLLHWIQHGRVHVRPGIERIEGTTVHFADGTSGEYDTILWATGFRSSLPFLDDALVERRNGAPLRYAGGIVPKGLEKLYYIGMAAPRGPQIPVYGVQSKLALRMVALHEAADGGFAGVAAYLGGLQDDDDRIDIVRAVWNEQLADTERLLDAFASARGGAGAPVAGASAAADSGAAA</sequence>
<evidence type="ECO:0000256" key="3">
    <source>
        <dbReference type="ARBA" id="ARBA00022630"/>
    </source>
</evidence>
<dbReference type="PANTHER" id="PTHR23023">
    <property type="entry name" value="DIMETHYLANILINE MONOOXYGENASE"/>
    <property type="match status" value="1"/>
</dbReference>
<keyword evidence="8" id="KW-1185">Reference proteome</keyword>
<organism evidence="7 8">
    <name type="scientific">Schumannella soli</name>
    <dbReference type="NCBI Taxonomy" id="2590779"/>
    <lineage>
        <taxon>Bacteria</taxon>
        <taxon>Bacillati</taxon>
        <taxon>Actinomycetota</taxon>
        <taxon>Actinomycetes</taxon>
        <taxon>Micrococcales</taxon>
        <taxon>Microbacteriaceae</taxon>
        <taxon>Schumannella</taxon>
    </lineage>
</organism>
<evidence type="ECO:0000256" key="1">
    <source>
        <dbReference type="ARBA" id="ARBA00009183"/>
    </source>
</evidence>
<dbReference type="InterPro" id="IPR020946">
    <property type="entry name" value="Flavin_mOase-like"/>
</dbReference>
<dbReference type="InterPro" id="IPR000960">
    <property type="entry name" value="Flavin_mOase"/>
</dbReference>
<comment type="similarity">
    <text evidence="1">Belongs to the FMO family.</text>
</comment>
<dbReference type="AlphaFoldDB" id="A0A506Y1G9"/>
<protein>
    <submittedName>
        <fullName evidence="7">NAD(P)/FAD-dependent oxidoreductase</fullName>
    </submittedName>
</protein>
<dbReference type="SUPFAM" id="SSF51905">
    <property type="entry name" value="FAD/NAD(P)-binding domain"/>
    <property type="match status" value="2"/>
</dbReference>
<comment type="similarity">
    <text evidence="2">Belongs to the FAD-binding monooxygenase family.</text>
</comment>
<dbReference type="EMBL" id="VHQG01000005">
    <property type="protein sequence ID" value="TPW74239.1"/>
    <property type="molecule type" value="Genomic_DNA"/>
</dbReference>
<dbReference type="PRINTS" id="PR00370">
    <property type="entry name" value="FMOXYGENASE"/>
</dbReference>
<evidence type="ECO:0000256" key="2">
    <source>
        <dbReference type="ARBA" id="ARBA00010139"/>
    </source>
</evidence>
<dbReference type="OrthoDB" id="9808049at2"/>
<dbReference type="Gene3D" id="3.50.50.60">
    <property type="entry name" value="FAD/NAD(P)-binding domain"/>
    <property type="match status" value="1"/>
</dbReference>
<dbReference type="GO" id="GO:0050660">
    <property type="term" value="F:flavin adenine dinucleotide binding"/>
    <property type="evidence" value="ECO:0007669"/>
    <property type="project" value="InterPro"/>
</dbReference>
<keyword evidence="3" id="KW-0285">Flavoprotein</keyword>
<dbReference type="GO" id="GO:0050661">
    <property type="term" value="F:NADP binding"/>
    <property type="evidence" value="ECO:0007669"/>
    <property type="project" value="InterPro"/>
</dbReference>
<accession>A0A506Y1G9</accession>
<evidence type="ECO:0000256" key="6">
    <source>
        <dbReference type="ARBA" id="ARBA00023002"/>
    </source>
</evidence>
<keyword evidence="4" id="KW-0274">FAD</keyword>
<reference evidence="7 8" key="1">
    <citation type="submission" date="2019-06" db="EMBL/GenBank/DDBJ databases">
        <authorList>
            <person name="Li F."/>
        </authorList>
    </citation>
    <scope>NUCLEOTIDE SEQUENCE [LARGE SCALE GENOMIC DNA]</scope>
    <source>
        <strain evidence="7 8">10F1D-1</strain>
    </source>
</reference>
<dbReference type="InterPro" id="IPR050346">
    <property type="entry name" value="FMO-like"/>
</dbReference>
<evidence type="ECO:0000256" key="5">
    <source>
        <dbReference type="ARBA" id="ARBA00022857"/>
    </source>
</evidence>
<dbReference type="GO" id="GO:0004499">
    <property type="term" value="F:N,N-dimethylaniline monooxygenase activity"/>
    <property type="evidence" value="ECO:0007669"/>
    <property type="project" value="InterPro"/>
</dbReference>
<evidence type="ECO:0000313" key="8">
    <source>
        <dbReference type="Proteomes" id="UP000316252"/>
    </source>
</evidence>